<dbReference type="InterPro" id="IPR050808">
    <property type="entry name" value="Phage_Integrase"/>
</dbReference>
<proteinExistence type="inferred from homology"/>
<evidence type="ECO:0000313" key="3">
    <source>
        <dbReference type="EMBL" id="BBE08849.1"/>
    </source>
</evidence>
<dbReference type="PANTHER" id="PTHR30629">
    <property type="entry name" value="PROPHAGE INTEGRASE"/>
    <property type="match status" value="1"/>
</dbReference>
<organism evidence="3 4">
    <name type="scientific">Mycoavidus cysteinexigens</name>
    <dbReference type="NCBI Taxonomy" id="1553431"/>
    <lineage>
        <taxon>Bacteria</taxon>
        <taxon>Pseudomonadati</taxon>
        <taxon>Pseudomonadota</taxon>
        <taxon>Betaproteobacteria</taxon>
        <taxon>Burkholderiales</taxon>
        <taxon>Burkholderiaceae</taxon>
        <taxon>Mycoavidus</taxon>
    </lineage>
</organism>
<gene>
    <name evidence="3" type="ORF">MCB1EB_0688</name>
</gene>
<reference evidence="3 4" key="1">
    <citation type="journal article" date="2018" name="Microbes Environ.">
        <title>Comparative Genomic Insights into Endofungal Lifestyles of Two Bacterial Endosymbionts, Mycoavidus cysteinexigens and Burkholderia rhizoxinica.</title>
        <authorList>
            <person name="Sharmin D."/>
            <person name="Guo Y."/>
            <person name="Nishizawa T."/>
            <person name="Ohshima S."/>
            <person name="Sato Y."/>
            <person name="Takashima Y."/>
            <person name="Narisawa K."/>
            <person name="Ohta H."/>
        </authorList>
    </citation>
    <scope>NUCLEOTIDE SEQUENCE [LARGE SCALE GENOMIC DNA]</scope>
    <source>
        <strain evidence="3 4">B1-EB</strain>
    </source>
</reference>
<name>A0A2Z6ETU1_9BURK</name>
<comment type="similarity">
    <text evidence="1">Belongs to the 'phage' integrase family.</text>
</comment>
<accession>A0A2Z6ETU1</accession>
<sequence length="59" mass="6732">MALTDILIRNTKPTTKPLKLTGDGGLLLLVQPNASRWWRLWYRFAGKEKMLSLGTYPTV</sequence>
<dbReference type="PANTHER" id="PTHR30629:SF2">
    <property type="entry name" value="PROPHAGE INTEGRASE INTS-RELATED"/>
    <property type="match status" value="1"/>
</dbReference>
<evidence type="ECO:0000256" key="1">
    <source>
        <dbReference type="ARBA" id="ARBA00008857"/>
    </source>
</evidence>
<dbReference type="InterPro" id="IPR025166">
    <property type="entry name" value="Integrase_DNA_bind_dom"/>
</dbReference>
<keyword evidence="2" id="KW-0229">DNA integration</keyword>
<dbReference type="RefSeq" id="WP_045362943.1">
    <property type="nucleotide sequence ID" value="NZ_AP018150.1"/>
</dbReference>
<keyword evidence="4" id="KW-1185">Reference proteome</keyword>
<dbReference type="Pfam" id="PF13356">
    <property type="entry name" value="Arm-DNA-bind_3"/>
    <property type="match status" value="1"/>
</dbReference>
<dbReference type="Proteomes" id="UP000282597">
    <property type="component" value="Chromosome"/>
</dbReference>
<evidence type="ECO:0000313" key="4">
    <source>
        <dbReference type="Proteomes" id="UP000282597"/>
    </source>
</evidence>
<evidence type="ECO:0000256" key="2">
    <source>
        <dbReference type="ARBA" id="ARBA00022908"/>
    </source>
</evidence>
<dbReference type="EMBL" id="AP018150">
    <property type="protein sequence ID" value="BBE08849.1"/>
    <property type="molecule type" value="Genomic_DNA"/>
</dbReference>
<dbReference type="InterPro" id="IPR038488">
    <property type="entry name" value="Integrase_DNA-bd_sf"/>
</dbReference>
<dbReference type="Gene3D" id="3.30.160.390">
    <property type="entry name" value="Integrase, DNA-binding domain"/>
    <property type="match status" value="1"/>
</dbReference>
<protein>
    <submittedName>
        <fullName evidence="3">Integrase</fullName>
    </submittedName>
</protein>
<dbReference type="GO" id="GO:0015074">
    <property type="term" value="P:DNA integration"/>
    <property type="evidence" value="ECO:0007669"/>
    <property type="project" value="UniProtKB-KW"/>
</dbReference>
<dbReference type="AlphaFoldDB" id="A0A2Z6ETU1"/>
<dbReference type="KEGG" id="mcys:MCB1EB_0688"/>